<evidence type="ECO:0000313" key="2">
    <source>
        <dbReference type="Proteomes" id="UP001060085"/>
    </source>
</evidence>
<comment type="caution">
    <text evidence="1">The sequence shown here is derived from an EMBL/GenBank/DDBJ whole genome shotgun (WGS) entry which is preliminary data.</text>
</comment>
<name>A0ACC0AUP5_CATRO</name>
<accession>A0ACC0AUP5</accession>
<dbReference type="Proteomes" id="UP001060085">
    <property type="component" value="Linkage Group LG05"/>
</dbReference>
<sequence>MGGGRYGIRSALIGRAWGEGVQFQSKRPARRQTERIGVVFDLVHSKDTGLYMQLKKVHRLNKENKERTSAATGYRSRRDLAQDDIRSENIVGIHFYWDFLNYSRIPLPLTHCFSSSWTWPHILKAQRFLIKAVKTTYNKGMRSGSPRNVFYGMVWITYDSPAFIIPHLLHFLRKKSS</sequence>
<protein>
    <submittedName>
        <fullName evidence="1">Uncharacterized protein</fullName>
    </submittedName>
</protein>
<organism evidence="1 2">
    <name type="scientific">Catharanthus roseus</name>
    <name type="common">Madagascar periwinkle</name>
    <name type="synonym">Vinca rosea</name>
    <dbReference type="NCBI Taxonomy" id="4058"/>
    <lineage>
        <taxon>Eukaryota</taxon>
        <taxon>Viridiplantae</taxon>
        <taxon>Streptophyta</taxon>
        <taxon>Embryophyta</taxon>
        <taxon>Tracheophyta</taxon>
        <taxon>Spermatophyta</taxon>
        <taxon>Magnoliopsida</taxon>
        <taxon>eudicotyledons</taxon>
        <taxon>Gunneridae</taxon>
        <taxon>Pentapetalae</taxon>
        <taxon>asterids</taxon>
        <taxon>lamiids</taxon>
        <taxon>Gentianales</taxon>
        <taxon>Apocynaceae</taxon>
        <taxon>Rauvolfioideae</taxon>
        <taxon>Vinceae</taxon>
        <taxon>Catharanthinae</taxon>
        <taxon>Catharanthus</taxon>
    </lineage>
</organism>
<gene>
    <name evidence="1" type="ORF">M9H77_23587</name>
</gene>
<dbReference type="EMBL" id="CM044705">
    <property type="protein sequence ID" value="KAI5664264.1"/>
    <property type="molecule type" value="Genomic_DNA"/>
</dbReference>
<reference evidence="2" key="1">
    <citation type="journal article" date="2023" name="Nat. Plants">
        <title>Single-cell RNA sequencing provides a high-resolution roadmap for understanding the multicellular compartmentation of specialized metabolism.</title>
        <authorList>
            <person name="Sun S."/>
            <person name="Shen X."/>
            <person name="Li Y."/>
            <person name="Li Y."/>
            <person name="Wang S."/>
            <person name="Li R."/>
            <person name="Zhang H."/>
            <person name="Shen G."/>
            <person name="Guo B."/>
            <person name="Wei J."/>
            <person name="Xu J."/>
            <person name="St-Pierre B."/>
            <person name="Chen S."/>
            <person name="Sun C."/>
        </authorList>
    </citation>
    <scope>NUCLEOTIDE SEQUENCE [LARGE SCALE GENOMIC DNA]</scope>
</reference>
<keyword evidence="2" id="KW-1185">Reference proteome</keyword>
<evidence type="ECO:0000313" key="1">
    <source>
        <dbReference type="EMBL" id="KAI5664264.1"/>
    </source>
</evidence>
<proteinExistence type="predicted"/>